<keyword evidence="1" id="KW-1133">Transmembrane helix</keyword>
<name>A0A8S0S5Y2_OLEEU</name>
<evidence type="ECO:0000256" key="1">
    <source>
        <dbReference type="SAM" id="Phobius"/>
    </source>
</evidence>
<dbReference type="AlphaFoldDB" id="A0A8S0S5Y2"/>
<dbReference type="EMBL" id="CACTIH010003940">
    <property type="protein sequence ID" value="CAA2987662.1"/>
    <property type="molecule type" value="Genomic_DNA"/>
</dbReference>
<evidence type="ECO:0000313" key="3">
    <source>
        <dbReference type="Proteomes" id="UP000594638"/>
    </source>
</evidence>
<proteinExistence type="predicted"/>
<dbReference type="Gramene" id="OE9A064561T1">
    <property type="protein sequence ID" value="OE9A064561C1"/>
    <property type="gene ID" value="OE9A064561"/>
</dbReference>
<evidence type="ECO:0000313" key="2">
    <source>
        <dbReference type="EMBL" id="CAA2987662.1"/>
    </source>
</evidence>
<comment type="caution">
    <text evidence="2">The sequence shown here is derived from an EMBL/GenBank/DDBJ whole genome shotgun (WGS) entry which is preliminary data.</text>
</comment>
<protein>
    <recommendedName>
        <fullName evidence="4">Transmembrane protein</fullName>
    </recommendedName>
</protein>
<organism evidence="2 3">
    <name type="scientific">Olea europaea subsp. europaea</name>
    <dbReference type="NCBI Taxonomy" id="158383"/>
    <lineage>
        <taxon>Eukaryota</taxon>
        <taxon>Viridiplantae</taxon>
        <taxon>Streptophyta</taxon>
        <taxon>Embryophyta</taxon>
        <taxon>Tracheophyta</taxon>
        <taxon>Spermatophyta</taxon>
        <taxon>Magnoliopsida</taxon>
        <taxon>eudicotyledons</taxon>
        <taxon>Gunneridae</taxon>
        <taxon>Pentapetalae</taxon>
        <taxon>asterids</taxon>
        <taxon>lamiids</taxon>
        <taxon>Lamiales</taxon>
        <taxon>Oleaceae</taxon>
        <taxon>Oleeae</taxon>
        <taxon>Olea</taxon>
    </lineage>
</organism>
<gene>
    <name evidence="2" type="ORF">OLEA9_A064561</name>
</gene>
<sequence length="99" mass="10441">MRAGGWVFATTMTWCWQCALASFLHGAADLVGCCGWLLVVVVIVVVVGSWNKMLVMMMVTVDDGDSAGAGGGGGVVILETVTRQGWLQVWVMVYGVTTG</sequence>
<evidence type="ECO:0008006" key="4">
    <source>
        <dbReference type="Google" id="ProtNLM"/>
    </source>
</evidence>
<reference evidence="2 3" key="1">
    <citation type="submission" date="2019-12" db="EMBL/GenBank/DDBJ databases">
        <authorList>
            <person name="Alioto T."/>
            <person name="Alioto T."/>
            <person name="Gomez Garrido J."/>
        </authorList>
    </citation>
    <scope>NUCLEOTIDE SEQUENCE [LARGE SCALE GENOMIC DNA]</scope>
</reference>
<feature type="transmembrane region" description="Helical" evidence="1">
    <location>
        <begin position="25"/>
        <end position="48"/>
    </location>
</feature>
<keyword evidence="3" id="KW-1185">Reference proteome</keyword>
<dbReference type="Proteomes" id="UP000594638">
    <property type="component" value="Unassembled WGS sequence"/>
</dbReference>
<keyword evidence="1" id="KW-0812">Transmembrane</keyword>
<accession>A0A8S0S5Y2</accession>
<keyword evidence="1" id="KW-0472">Membrane</keyword>